<dbReference type="Pfam" id="PF00884">
    <property type="entry name" value="Sulfatase"/>
    <property type="match status" value="1"/>
</dbReference>
<dbReference type="SUPFAM" id="SSF53649">
    <property type="entry name" value="Alkaline phosphatase-like"/>
    <property type="match status" value="1"/>
</dbReference>
<dbReference type="EC" id="3.1.6.1" evidence="3"/>
<evidence type="ECO:0000256" key="1">
    <source>
        <dbReference type="PIRSR" id="PIRSR600917-52"/>
    </source>
</evidence>
<dbReference type="CDD" id="cd16145">
    <property type="entry name" value="ARS_like"/>
    <property type="match status" value="1"/>
</dbReference>
<dbReference type="InterPro" id="IPR000917">
    <property type="entry name" value="Sulfatase_N"/>
</dbReference>
<feature type="domain" description="Sulfatase N-terminal" evidence="2">
    <location>
        <begin position="41"/>
        <end position="371"/>
    </location>
</feature>
<dbReference type="Gene3D" id="3.40.720.10">
    <property type="entry name" value="Alkaline Phosphatase, subunit A"/>
    <property type="match status" value="1"/>
</dbReference>
<dbReference type="STRING" id="880526.GCA_000427365_01063"/>
<dbReference type="GO" id="GO:0004065">
    <property type="term" value="F:arylsulfatase activity"/>
    <property type="evidence" value="ECO:0007669"/>
    <property type="project" value="UniProtKB-EC"/>
</dbReference>
<dbReference type="Proteomes" id="UP000255233">
    <property type="component" value="Unassembled WGS sequence"/>
</dbReference>
<dbReference type="EMBL" id="UGVL01000001">
    <property type="protein sequence ID" value="SUE33182.1"/>
    <property type="molecule type" value="Genomic_DNA"/>
</dbReference>
<dbReference type="PANTHER" id="PTHR43751">
    <property type="entry name" value="SULFATASE"/>
    <property type="match status" value="1"/>
</dbReference>
<dbReference type="AlphaFoldDB" id="A0A379MRD2"/>
<dbReference type="Gene3D" id="3.30.1120.10">
    <property type="match status" value="1"/>
</dbReference>
<reference evidence="3 4" key="1">
    <citation type="submission" date="2018-06" db="EMBL/GenBank/DDBJ databases">
        <authorList>
            <consortium name="Pathogen Informatics"/>
            <person name="Doyle S."/>
        </authorList>
    </citation>
    <scope>NUCLEOTIDE SEQUENCE [LARGE SCALE GENOMIC DNA]</scope>
    <source>
        <strain evidence="3 4">NCTC11190</strain>
    </source>
</reference>
<comment type="PTM">
    <text evidence="1">The conversion to 3-oxoalanine (also known as C-formylglycine, FGly), of a serine or cysteine residue in prokaryotes and of a cysteine residue in eukaryotes, is critical for catalytic activity.</text>
</comment>
<evidence type="ECO:0000313" key="4">
    <source>
        <dbReference type="Proteomes" id="UP000255233"/>
    </source>
</evidence>
<sequence length="480" mass="52792">MKHIPEWAALTAVAAALPLSAAGKGRKAAPAPVDTAARNLPNIVFVLTDDLGIGDIGAYGQRTIPTPNIDSLARAGMQFMQHYSGSTVSAPSRAVLLTGKHTGHAGVRGNDSRTLEDGTVYDYSLPAEETTVAEILRSKGYATGITGKWGLGGYPEEGGVGNQGFDYFFGHQAQVDAHHYYPKKLYENGTKIELDGTQYSDELTTQKALAFIDRSVAAGKPFFLEFATTLPHAELVLPEEEMKPFEGKFLETPFEGGWYGAQPQPRAAFAAMVKRIDDNVGRLTAKLRETGQLENTIFIFSSDNGTHVEGGHDPNYFNSSALFRGTKRDMYEGGIRTPFIVAWPGHIEPGSVSYHVSAFWDFLPTVCDIVGADVPEGVDGISMLPEWTGEGEQPKHDYLYFEFHEEGGKQAVIRDNWKLIRLNAKQLSKDPSKVKYELYNLSRDPKELRDVASKYPGKVTELKAIMDRSRTVSENSAWNF</sequence>
<accession>A0A379MRD2</accession>
<dbReference type="InterPro" id="IPR052701">
    <property type="entry name" value="GAG_Ulvan_Degrading_Sulfatases"/>
</dbReference>
<feature type="modified residue" description="3-oxoalanine (Ser)" evidence="1">
    <location>
        <position position="89"/>
    </location>
</feature>
<evidence type="ECO:0000259" key="2">
    <source>
        <dbReference type="Pfam" id="PF00884"/>
    </source>
</evidence>
<organism evidence="3 4">
    <name type="scientific">Rikenella microfusus</name>
    <dbReference type="NCBI Taxonomy" id="28139"/>
    <lineage>
        <taxon>Bacteria</taxon>
        <taxon>Pseudomonadati</taxon>
        <taxon>Bacteroidota</taxon>
        <taxon>Bacteroidia</taxon>
        <taxon>Bacteroidales</taxon>
        <taxon>Rikenellaceae</taxon>
        <taxon>Rikenella</taxon>
    </lineage>
</organism>
<gene>
    <name evidence="3" type="primary">atsA_1</name>
    <name evidence="3" type="ORF">NCTC11190_00379</name>
</gene>
<keyword evidence="4" id="KW-1185">Reference proteome</keyword>
<dbReference type="InterPro" id="IPR017850">
    <property type="entry name" value="Alkaline_phosphatase_core_sf"/>
</dbReference>
<dbReference type="RefSeq" id="WP_084135192.1">
    <property type="nucleotide sequence ID" value="NZ_UGVL01000001.1"/>
</dbReference>
<name>A0A379MRD2_9BACT</name>
<keyword evidence="3" id="KW-0378">Hydrolase</keyword>
<dbReference type="PANTHER" id="PTHR43751:SF3">
    <property type="entry name" value="SULFATASE N-TERMINAL DOMAIN-CONTAINING PROTEIN"/>
    <property type="match status" value="1"/>
</dbReference>
<proteinExistence type="predicted"/>
<protein>
    <submittedName>
        <fullName evidence="3">Arylsulfatase</fullName>
        <ecNumber evidence="3">3.1.6.1</ecNumber>
    </submittedName>
</protein>
<dbReference type="OrthoDB" id="9765065at2"/>
<evidence type="ECO:0000313" key="3">
    <source>
        <dbReference type="EMBL" id="SUE33182.1"/>
    </source>
</evidence>